<dbReference type="AlphaFoldDB" id="A0A2A2ZQV6"/>
<comment type="caution">
    <text evidence="2">The sequence shown here is derived from an EMBL/GenBank/DDBJ whole genome shotgun (WGS) entry which is preliminary data.</text>
</comment>
<dbReference type="EMBL" id="NSFD01000002">
    <property type="protein sequence ID" value="PBA28773.1"/>
    <property type="molecule type" value="Genomic_DNA"/>
</dbReference>
<feature type="compositionally biased region" description="Polar residues" evidence="1">
    <location>
        <begin position="1"/>
        <end position="15"/>
    </location>
</feature>
<organism evidence="2 3">
    <name type="scientific">Mycobacterium avium</name>
    <dbReference type="NCBI Taxonomy" id="1764"/>
    <lineage>
        <taxon>Bacteria</taxon>
        <taxon>Bacillati</taxon>
        <taxon>Actinomycetota</taxon>
        <taxon>Actinomycetes</taxon>
        <taxon>Mycobacteriales</taxon>
        <taxon>Mycobacteriaceae</taxon>
        <taxon>Mycobacterium</taxon>
        <taxon>Mycobacterium avium complex (MAC)</taxon>
    </lineage>
</organism>
<evidence type="ECO:0000313" key="3">
    <source>
        <dbReference type="Proteomes" id="UP000217768"/>
    </source>
</evidence>
<reference evidence="2 3" key="1">
    <citation type="submission" date="2017-08" db="EMBL/GenBank/DDBJ databases">
        <title>Phylogenetic analysis of Mycobacterium avium complex whole genomes.</title>
        <authorList>
            <person name="Caverly L.J."/>
            <person name="Spilker T."/>
            <person name="Lipuma J."/>
        </authorList>
    </citation>
    <scope>NUCLEOTIDE SEQUENCE [LARGE SCALE GENOMIC DNA]</scope>
    <source>
        <strain evidence="2 3">FLAC0165</strain>
    </source>
</reference>
<evidence type="ECO:0000256" key="1">
    <source>
        <dbReference type="SAM" id="MobiDB-lite"/>
    </source>
</evidence>
<accession>A0A2A2ZQV6</accession>
<feature type="region of interest" description="Disordered" evidence="1">
    <location>
        <begin position="1"/>
        <end position="22"/>
    </location>
</feature>
<dbReference type="Proteomes" id="UP000217768">
    <property type="component" value="Unassembled WGS sequence"/>
</dbReference>
<protein>
    <submittedName>
        <fullName evidence="2">Uncharacterized protein</fullName>
    </submittedName>
</protein>
<gene>
    <name evidence="2" type="ORF">CKJ66_01515</name>
</gene>
<proteinExistence type="predicted"/>
<evidence type="ECO:0000313" key="2">
    <source>
        <dbReference type="EMBL" id="PBA28773.1"/>
    </source>
</evidence>
<sequence length="106" mass="10454">MTTSADGSASTAPHQTPSPPTDEQALAALQAAALGLLLAGLANDGRLATEVERMIAAGAKVTAGVLGFMTAAAANGYEYEHGSREAAIDAVSADLAAVLLTAGEKS</sequence>
<name>A0A2A2ZQV6_MYCAV</name>